<evidence type="ECO:0000256" key="1">
    <source>
        <dbReference type="ARBA" id="ARBA00006488"/>
    </source>
</evidence>
<dbReference type="Proteomes" id="UP001195483">
    <property type="component" value="Unassembled WGS sequence"/>
</dbReference>
<dbReference type="PANTHER" id="PTHR33751:SF1">
    <property type="entry name" value="CBB3-TYPE CYTOCHROME C OXIDASE SUBUNIT FIXP"/>
    <property type="match status" value="1"/>
</dbReference>
<dbReference type="Gene3D" id="1.10.760.10">
    <property type="entry name" value="Cytochrome c-like domain"/>
    <property type="match status" value="2"/>
</dbReference>
<keyword evidence="6" id="KW-1133">Transmembrane helix</keyword>
<feature type="domain" description="Cytochrome c" evidence="7">
    <location>
        <begin position="234"/>
        <end position="316"/>
    </location>
</feature>
<dbReference type="PROSITE" id="PS51007">
    <property type="entry name" value="CYTC"/>
    <property type="match status" value="2"/>
</dbReference>
<dbReference type="InterPro" id="IPR009056">
    <property type="entry name" value="Cyt_c-like_dom"/>
</dbReference>
<evidence type="ECO:0000256" key="4">
    <source>
        <dbReference type="ARBA" id="ARBA00023004"/>
    </source>
</evidence>
<dbReference type="Pfam" id="PF14715">
    <property type="entry name" value="FixP_N"/>
    <property type="match status" value="1"/>
</dbReference>
<keyword evidence="6" id="KW-0812">Transmembrane</keyword>
<evidence type="ECO:0000259" key="7">
    <source>
        <dbReference type="PROSITE" id="PS51007"/>
    </source>
</evidence>
<dbReference type="InterPro" id="IPR038414">
    <property type="entry name" value="CcoP_N_sf"/>
</dbReference>
<keyword evidence="4 5" id="KW-0408">Iron</keyword>
<dbReference type="GO" id="GO:0046872">
    <property type="term" value="F:metal ion binding"/>
    <property type="evidence" value="ECO:0007669"/>
    <property type="project" value="UniProtKB-KW"/>
</dbReference>
<keyword evidence="2 5" id="KW-0349">Heme</keyword>
<keyword evidence="6" id="KW-0472">Membrane</keyword>
<reference evidence="8" key="2">
    <citation type="journal article" date="2021" name="Genome Biol. Evol.">
        <title>Developing a high-quality reference genome for a parasitic bivalve with doubly uniparental inheritance (Bivalvia: Unionida).</title>
        <authorList>
            <person name="Smith C.H."/>
        </authorList>
    </citation>
    <scope>NUCLEOTIDE SEQUENCE</scope>
    <source>
        <strain evidence="8">CHS0354</strain>
        <tissue evidence="8">Mantle</tissue>
    </source>
</reference>
<name>A0AAE0W991_9BIVA</name>
<feature type="transmembrane region" description="Helical" evidence="6">
    <location>
        <begin position="98"/>
        <end position="117"/>
    </location>
</feature>
<dbReference type="Gene3D" id="6.10.280.130">
    <property type="match status" value="1"/>
</dbReference>
<comment type="similarity">
    <text evidence="1">Belongs to the cytochrome c family.</text>
</comment>
<reference evidence="8" key="3">
    <citation type="submission" date="2023-05" db="EMBL/GenBank/DDBJ databases">
        <authorList>
            <person name="Smith C.H."/>
        </authorList>
    </citation>
    <scope>NUCLEOTIDE SEQUENCE</scope>
    <source>
        <strain evidence="8">CHS0354</strain>
        <tissue evidence="8">Mantle</tissue>
    </source>
</reference>
<evidence type="ECO:0000313" key="9">
    <source>
        <dbReference type="Proteomes" id="UP001195483"/>
    </source>
</evidence>
<keyword evidence="9" id="KW-1185">Reference proteome</keyword>
<dbReference type="SUPFAM" id="SSF46626">
    <property type="entry name" value="Cytochrome c"/>
    <property type="match status" value="2"/>
</dbReference>
<dbReference type="AlphaFoldDB" id="A0AAE0W991"/>
<sequence>METPFQWQQLLYAAYVTLLTVVLFVYLYHLYGSKERSRGLSGGHSQSALLMFFVLLAVVAGLLIYVFKKMKGKELPPGEIDMGKDFDGIREQNNPTPYGLHIIMGCIVSFGFWYVVFGYPISNWSHEDFYQNDSEKHRRRFDKVWTNIRDEDLTAMGESVFNTQCVICHGITGEGMNGRAANLRQFGTEEHIVYVLKNGSKGLRKLTPEMAPMYEVIEADPAKREEAAYNHSKATPEAGKGIYDAQCAVCHGPEGNGRGPDGSIENFAADLTAYGTPAYTEEIIRNGKKGHIGTMPVFTQLNLLSDIQYKHCFFSP</sequence>
<comment type="caution">
    <text evidence="8">The sequence shown here is derived from an EMBL/GenBank/DDBJ whole genome shotgun (WGS) entry which is preliminary data.</text>
</comment>
<proteinExistence type="inferred from homology"/>
<dbReference type="InterPro" id="IPR036909">
    <property type="entry name" value="Cyt_c-like_dom_sf"/>
</dbReference>
<evidence type="ECO:0000256" key="5">
    <source>
        <dbReference type="PROSITE-ProRule" id="PRU00433"/>
    </source>
</evidence>
<feature type="transmembrane region" description="Helical" evidence="6">
    <location>
        <begin position="12"/>
        <end position="28"/>
    </location>
</feature>
<gene>
    <name evidence="8" type="ORF">CHS0354_018387</name>
</gene>
<dbReference type="PANTHER" id="PTHR33751">
    <property type="entry name" value="CBB3-TYPE CYTOCHROME C OXIDASE SUBUNIT FIXP"/>
    <property type="match status" value="1"/>
</dbReference>
<evidence type="ECO:0000313" key="8">
    <source>
        <dbReference type="EMBL" id="KAK3606793.1"/>
    </source>
</evidence>
<accession>A0AAE0W991</accession>
<feature type="transmembrane region" description="Helical" evidence="6">
    <location>
        <begin position="48"/>
        <end position="67"/>
    </location>
</feature>
<dbReference type="EMBL" id="JAEAOA010001141">
    <property type="protein sequence ID" value="KAK3606793.1"/>
    <property type="molecule type" value="Genomic_DNA"/>
</dbReference>
<evidence type="ECO:0000256" key="2">
    <source>
        <dbReference type="ARBA" id="ARBA00022617"/>
    </source>
</evidence>
<evidence type="ECO:0000256" key="6">
    <source>
        <dbReference type="SAM" id="Phobius"/>
    </source>
</evidence>
<dbReference type="InterPro" id="IPR032858">
    <property type="entry name" value="CcoP_N"/>
</dbReference>
<reference evidence="8" key="1">
    <citation type="journal article" date="2021" name="Genome Biol. Evol.">
        <title>A High-Quality Reference Genome for a Parasitic Bivalve with Doubly Uniparental Inheritance (Bivalvia: Unionida).</title>
        <authorList>
            <person name="Smith C.H."/>
        </authorList>
    </citation>
    <scope>NUCLEOTIDE SEQUENCE</scope>
    <source>
        <strain evidence="8">CHS0354</strain>
    </source>
</reference>
<dbReference type="GO" id="GO:0009055">
    <property type="term" value="F:electron transfer activity"/>
    <property type="evidence" value="ECO:0007669"/>
    <property type="project" value="InterPro"/>
</dbReference>
<dbReference type="GO" id="GO:0020037">
    <property type="term" value="F:heme binding"/>
    <property type="evidence" value="ECO:0007669"/>
    <property type="project" value="InterPro"/>
</dbReference>
<dbReference type="Pfam" id="PF13442">
    <property type="entry name" value="Cytochrome_CBB3"/>
    <property type="match status" value="2"/>
</dbReference>
<protein>
    <recommendedName>
        <fullName evidence="7">Cytochrome c domain-containing protein</fullName>
    </recommendedName>
</protein>
<organism evidence="8 9">
    <name type="scientific">Potamilus streckersoni</name>
    <dbReference type="NCBI Taxonomy" id="2493646"/>
    <lineage>
        <taxon>Eukaryota</taxon>
        <taxon>Metazoa</taxon>
        <taxon>Spiralia</taxon>
        <taxon>Lophotrochozoa</taxon>
        <taxon>Mollusca</taxon>
        <taxon>Bivalvia</taxon>
        <taxon>Autobranchia</taxon>
        <taxon>Heteroconchia</taxon>
        <taxon>Palaeoheterodonta</taxon>
        <taxon>Unionida</taxon>
        <taxon>Unionoidea</taxon>
        <taxon>Unionidae</taxon>
        <taxon>Ambleminae</taxon>
        <taxon>Lampsilini</taxon>
        <taxon>Potamilus</taxon>
    </lineage>
</organism>
<evidence type="ECO:0000256" key="3">
    <source>
        <dbReference type="ARBA" id="ARBA00022723"/>
    </source>
</evidence>
<feature type="domain" description="Cytochrome c" evidence="7">
    <location>
        <begin position="152"/>
        <end position="234"/>
    </location>
</feature>
<dbReference type="InterPro" id="IPR050597">
    <property type="entry name" value="Cytochrome_c_Oxidase_Subunit"/>
</dbReference>
<keyword evidence="3 5" id="KW-0479">Metal-binding</keyword>